<dbReference type="EMBL" id="JAFBDQ010000013">
    <property type="protein sequence ID" value="MBM7557518.1"/>
    <property type="molecule type" value="Genomic_DNA"/>
</dbReference>
<keyword evidence="1" id="KW-0472">Membrane</keyword>
<name>A0A938XPU5_9FIRM</name>
<reference evidence="2" key="1">
    <citation type="submission" date="2021-01" db="EMBL/GenBank/DDBJ databases">
        <title>Genomic Encyclopedia of Type Strains, Phase IV (KMG-IV): sequencing the most valuable type-strain genomes for metagenomic binning, comparative biology and taxonomic classification.</title>
        <authorList>
            <person name="Goeker M."/>
        </authorList>
    </citation>
    <scope>NUCLEOTIDE SEQUENCE</scope>
    <source>
        <strain evidence="2">DSM 23230</strain>
    </source>
</reference>
<evidence type="ECO:0000313" key="2">
    <source>
        <dbReference type="EMBL" id="MBM7557518.1"/>
    </source>
</evidence>
<keyword evidence="3" id="KW-1185">Reference proteome</keyword>
<comment type="caution">
    <text evidence="2">The sequence shown here is derived from an EMBL/GenBank/DDBJ whole genome shotgun (WGS) entry which is preliminary data.</text>
</comment>
<accession>A0A938XPU5</accession>
<dbReference type="NCBIfam" id="TIGR02532">
    <property type="entry name" value="IV_pilin_GFxxxE"/>
    <property type="match status" value="1"/>
</dbReference>
<proteinExistence type="predicted"/>
<keyword evidence="1" id="KW-0812">Transmembrane</keyword>
<feature type="transmembrane region" description="Helical" evidence="1">
    <location>
        <begin position="12"/>
        <end position="30"/>
    </location>
</feature>
<sequence>MKLEKGFTLVEVLIAATIVGISISILVSGFTEVNDTLFKGAEYSYLSTFAATKLRAVINGIELSYSGYVDYQGRSYQWYIETEYLDSENLSRLKLTIQSPQKRNIYSIQRLVWAN</sequence>
<dbReference type="InterPro" id="IPR012902">
    <property type="entry name" value="N_methyl_site"/>
</dbReference>
<dbReference type="PROSITE" id="PS00409">
    <property type="entry name" value="PROKAR_NTER_METHYL"/>
    <property type="match status" value="1"/>
</dbReference>
<gene>
    <name evidence="2" type="ORF">JOC47_002384</name>
</gene>
<dbReference type="RefSeq" id="WP_204702264.1">
    <property type="nucleotide sequence ID" value="NZ_JAFBDQ010000013.1"/>
</dbReference>
<organism evidence="2 3">
    <name type="scientific">Halanaerobacter jeridensis</name>
    <dbReference type="NCBI Taxonomy" id="706427"/>
    <lineage>
        <taxon>Bacteria</taxon>
        <taxon>Bacillati</taxon>
        <taxon>Bacillota</taxon>
        <taxon>Clostridia</taxon>
        <taxon>Halanaerobiales</taxon>
        <taxon>Halobacteroidaceae</taxon>
        <taxon>Halanaerobacter</taxon>
    </lineage>
</organism>
<protein>
    <submittedName>
        <fullName evidence="2">Prepilin-type N-terminal cleavage/methylation domain-containing protein</fullName>
    </submittedName>
</protein>
<evidence type="ECO:0000313" key="3">
    <source>
        <dbReference type="Proteomes" id="UP000774000"/>
    </source>
</evidence>
<dbReference type="Pfam" id="PF07963">
    <property type="entry name" value="N_methyl"/>
    <property type="match status" value="1"/>
</dbReference>
<keyword evidence="1" id="KW-1133">Transmembrane helix</keyword>
<dbReference type="Proteomes" id="UP000774000">
    <property type="component" value="Unassembled WGS sequence"/>
</dbReference>
<evidence type="ECO:0000256" key="1">
    <source>
        <dbReference type="SAM" id="Phobius"/>
    </source>
</evidence>
<dbReference type="AlphaFoldDB" id="A0A938XPU5"/>